<evidence type="ECO:0000259" key="2">
    <source>
        <dbReference type="PROSITE" id="PS51459"/>
    </source>
</evidence>
<dbReference type="PANTHER" id="PTHR39426:SF1">
    <property type="entry name" value="HOMOLOGY TO DEATH-ON-CURING PROTEIN OF PHAGE P1"/>
    <property type="match status" value="1"/>
</dbReference>
<dbReference type="InterPro" id="IPR036597">
    <property type="entry name" value="Fido-like_dom_sf"/>
</dbReference>
<dbReference type="Pfam" id="PF02661">
    <property type="entry name" value="Fic"/>
    <property type="match status" value="1"/>
</dbReference>
<name>A0A1E5IP45_SHECO</name>
<evidence type="ECO:0000313" key="4">
    <source>
        <dbReference type="Proteomes" id="UP000095230"/>
    </source>
</evidence>
<dbReference type="STRING" id="23.BEL05_04860"/>
<evidence type="ECO:0000256" key="1">
    <source>
        <dbReference type="SAM" id="Phobius"/>
    </source>
</evidence>
<keyword evidence="1" id="KW-0812">Transmembrane</keyword>
<dbReference type="PANTHER" id="PTHR39426">
    <property type="entry name" value="HOMOLOGY TO DEATH-ON-CURING PROTEIN OF PHAGE P1"/>
    <property type="match status" value="1"/>
</dbReference>
<dbReference type="InterPro" id="IPR003812">
    <property type="entry name" value="Fido"/>
</dbReference>
<dbReference type="SUPFAM" id="SSF140931">
    <property type="entry name" value="Fic-like"/>
    <property type="match status" value="1"/>
</dbReference>
<keyword evidence="1" id="KW-0472">Membrane</keyword>
<dbReference type="AlphaFoldDB" id="A0A1E5IP45"/>
<accession>A0A1E5IP45</accession>
<feature type="transmembrane region" description="Helical" evidence="1">
    <location>
        <begin position="132"/>
        <end position="153"/>
    </location>
</feature>
<dbReference type="InterPro" id="IPR053737">
    <property type="entry name" value="Type_II_TA_Toxin"/>
</dbReference>
<dbReference type="Proteomes" id="UP000095230">
    <property type="component" value="Unassembled WGS sequence"/>
</dbReference>
<dbReference type="PROSITE" id="PS51459">
    <property type="entry name" value="FIDO"/>
    <property type="match status" value="1"/>
</dbReference>
<dbReference type="OrthoDB" id="9802752at2"/>
<reference evidence="3 4" key="1">
    <citation type="submission" date="2016-07" db="EMBL/GenBank/DDBJ databases">
        <title>Whole-genome of two Shewanella species isolated from a digestive organ of sea cucumber Apostichopus japonicus Selenka 1867.</title>
        <authorList>
            <person name="Hong H.-H."/>
            <person name="Choi H."/>
            <person name="Cheon S."/>
            <person name="Oh J.-S."/>
            <person name="Lee H.-G."/>
            <person name="Park C."/>
        </authorList>
    </citation>
    <scope>NUCLEOTIDE SEQUENCE [LARGE SCALE GENOMIC DNA]</scope>
    <source>
        <strain evidence="3 4">CSB03KR</strain>
    </source>
</reference>
<evidence type="ECO:0000313" key="3">
    <source>
        <dbReference type="EMBL" id="OEG72311.1"/>
    </source>
</evidence>
<dbReference type="EMBL" id="MCBT01000048">
    <property type="protein sequence ID" value="OEG72311.1"/>
    <property type="molecule type" value="Genomic_DNA"/>
</dbReference>
<feature type="domain" description="Fido" evidence="2">
    <location>
        <begin position="4"/>
        <end position="135"/>
    </location>
</feature>
<dbReference type="Gene3D" id="1.20.120.1870">
    <property type="entry name" value="Fic/DOC protein, Fido domain"/>
    <property type="match status" value="1"/>
</dbReference>
<dbReference type="InterPro" id="IPR006440">
    <property type="entry name" value="Doc"/>
</dbReference>
<comment type="caution">
    <text evidence="3">The sequence shown here is derived from an EMBL/GenBank/DDBJ whole genome shotgun (WGS) entry which is preliminary data.</text>
</comment>
<sequence length="158" mass="17601">MKLLDHNQIAKIHDEIMDSEPGLVCEYSLDKIDSIVGRIQNIITYDETFNPDVFNIAALYAEAIAVGHAFPDGNKRTAFVVSMTILQLNDIFPSTIQTALDALKESESVQYPTELLVLLAEKKINRKHLANVYSMLVFIGAAGFGVFTIVDIIKKLMK</sequence>
<dbReference type="NCBIfam" id="TIGR01550">
    <property type="entry name" value="DOC_P1"/>
    <property type="match status" value="1"/>
</dbReference>
<keyword evidence="1" id="KW-1133">Transmembrane helix</keyword>
<dbReference type="GO" id="GO:0016301">
    <property type="term" value="F:kinase activity"/>
    <property type="evidence" value="ECO:0007669"/>
    <property type="project" value="InterPro"/>
</dbReference>
<proteinExistence type="predicted"/>
<gene>
    <name evidence="3" type="ORF">BEL05_04860</name>
</gene>
<protein>
    <recommendedName>
        <fullName evidence="2">Fido domain-containing protein</fullName>
    </recommendedName>
</protein>
<dbReference type="RefSeq" id="WP_069672123.1">
    <property type="nucleotide sequence ID" value="NZ_MCBT01000048.1"/>
</dbReference>
<organism evidence="3 4">
    <name type="scientific">Shewanella colwelliana</name>
    <name type="common">Alteromonas colwelliana</name>
    <dbReference type="NCBI Taxonomy" id="23"/>
    <lineage>
        <taxon>Bacteria</taxon>
        <taxon>Pseudomonadati</taxon>
        <taxon>Pseudomonadota</taxon>
        <taxon>Gammaproteobacteria</taxon>
        <taxon>Alteromonadales</taxon>
        <taxon>Shewanellaceae</taxon>
        <taxon>Shewanella</taxon>
    </lineage>
</organism>